<dbReference type="EMBL" id="CP029289">
    <property type="protein sequence ID" value="AWR94707.1"/>
    <property type="molecule type" value="Genomic_DNA"/>
</dbReference>
<dbReference type="InterPro" id="IPR032466">
    <property type="entry name" value="Metal_Hydrolase"/>
</dbReference>
<evidence type="ECO:0000256" key="1">
    <source>
        <dbReference type="PIRSR" id="PIRSR005902-1"/>
    </source>
</evidence>
<keyword evidence="2" id="KW-0378">Hydrolase</keyword>
<dbReference type="AlphaFoldDB" id="A0A2U9IF79"/>
<feature type="binding site" evidence="1">
    <location>
        <position position="84"/>
    </location>
    <ligand>
        <name>a divalent metal cation</name>
        <dbReference type="ChEBI" id="CHEBI:60240"/>
        <label>1</label>
    </ligand>
</feature>
<proteinExistence type="predicted"/>
<name>A0A2U9IF79_9CREN</name>
<dbReference type="InterPro" id="IPR001130">
    <property type="entry name" value="TatD-like"/>
</dbReference>
<evidence type="ECO:0000313" key="2">
    <source>
        <dbReference type="EMBL" id="AWR94707.1"/>
    </source>
</evidence>
<gene>
    <name evidence="2" type="ORF">DFR85_08985</name>
</gene>
<feature type="binding site" evidence="1">
    <location>
        <position position="122"/>
    </location>
    <ligand>
        <name>a divalent metal cation</name>
        <dbReference type="ChEBI" id="CHEBI:60240"/>
        <label>2</label>
    </ligand>
</feature>
<organism evidence="2 3">
    <name type="scientific">Acidianus brierleyi</name>
    <dbReference type="NCBI Taxonomy" id="41673"/>
    <lineage>
        <taxon>Archaea</taxon>
        <taxon>Thermoproteota</taxon>
        <taxon>Thermoprotei</taxon>
        <taxon>Sulfolobales</taxon>
        <taxon>Sulfolobaceae</taxon>
        <taxon>Acidianus</taxon>
    </lineage>
</organism>
<reference evidence="2 3" key="1">
    <citation type="submission" date="2018-05" db="EMBL/GenBank/DDBJ databases">
        <title>Complete Genome Sequences of Extremely Thermoacidophilic, Metal-Mobilizing Type-Strain Members of the Archaeal Family Sulfolobaceae: Acidianus brierleyi DSM-1651T, Acidianus sulfidivorans DSM-18786T, Metallosphaera hakonensis DSM-7519T, and Metallosphaera prunae DSM-10039T.</title>
        <authorList>
            <person name="Counts J.A."/>
            <person name="Kelly R.M."/>
        </authorList>
    </citation>
    <scope>NUCLEOTIDE SEQUENCE [LARGE SCALE GENOMIC DNA]</scope>
    <source>
        <strain evidence="2 3">DSM 1651</strain>
    </source>
</reference>
<dbReference type="PANTHER" id="PTHR46124:SF2">
    <property type="entry name" value="D-AMINOACYL-TRNA DEACYLASE"/>
    <property type="match status" value="1"/>
</dbReference>
<dbReference type="SUPFAM" id="SSF51556">
    <property type="entry name" value="Metallo-dependent hydrolases"/>
    <property type="match status" value="1"/>
</dbReference>
<dbReference type="KEGG" id="abri:DFR85_08985"/>
<dbReference type="GO" id="GO:0046872">
    <property type="term" value="F:metal ion binding"/>
    <property type="evidence" value="ECO:0007669"/>
    <property type="project" value="UniProtKB-KW"/>
</dbReference>
<keyword evidence="1" id="KW-0479">Metal-binding</keyword>
<dbReference type="Gene3D" id="3.20.20.140">
    <property type="entry name" value="Metal-dependent hydrolases"/>
    <property type="match status" value="1"/>
</dbReference>
<feature type="binding site" evidence="1">
    <location>
        <position position="144"/>
    </location>
    <ligand>
        <name>a divalent metal cation</name>
        <dbReference type="ChEBI" id="CHEBI:60240"/>
        <label>2</label>
    </ligand>
</feature>
<accession>A0A2U9IF79</accession>
<sequence>MLTDIHAHLHTKDFDLDRDKVINKCEIVIVEAGVDLESDLKVLELSRKYSNILPAIGFHPEYIEKSEEVEKILKLLDQAKAISEVGLDYYWIKDQNLKKKEIEILKIFLEEGEKRKLPIIIHSRGGNKDLINLLPSYKIKFVLHAYEGSTKDAQKFIDMGGYISIPPILLRDKNRQEIVKCVPLESIVTETDSPFMGYEKNQRNEPCNVSFTIKKISEIKKIEEKEIEKKIEENFKKII</sequence>
<dbReference type="Pfam" id="PF01026">
    <property type="entry name" value="TatD_DNase"/>
    <property type="match status" value="1"/>
</dbReference>
<feature type="binding site" evidence="1">
    <location>
        <position position="192"/>
    </location>
    <ligand>
        <name>a divalent metal cation</name>
        <dbReference type="ChEBI" id="CHEBI:60240"/>
        <label>1</label>
    </ligand>
</feature>
<dbReference type="Proteomes" id="UP000248044">
    <property type="component" value="Chromosome"/>
</dbReference>
<dbReference type="CDD" id="cd01310">
    <property type="entry name" value="TatD_DNAse"/>
    <property type="match status" value="1"/>
</dbReference>
<feature type="binding site" evidence="1">
    <location>
        <position position="8"/>
    </location>
    <ligand>
        <name>a divalent metal cation</name>
        <dbReference type="ChEBI" id="CHEBI:60240"/>
        <label>1</label>
    </ligand>
</feature>
<dbReference type="PANTHER" id="PTHR46124">
    <property type="entry name" value="D-AMINOACYL-TRNA DEACYLASE"/>
    <property type="match status" value="1"/>
</dbReference>
<feature type="binding site" evidence="1">
    <location>
        <position position="6"/>
    </location>
    <ligand>
        <name>a divalent metal cation</name>
        <dbReference type="ChEBI" id="CHEBI:60240"/>
        <label>1</label>
    </ligand>
</feature>
<protein>
    <submittedName>
        <fullName evidence="2">Hydrolase TatD</fullName>
    </submittedName>
</protein>
<dbReference type="PIRSF" id="PIRSF005902">
    <property type="entry name" value="DNase_TatD"/>
    <property type="match status" value="1"/>
</dbReference>
<keyword evidence="3" id="KW-1185">Reference proteome</keyword>
<evidence type="ECO:0000313" key="3">
    <source>
        <dbReference type="Proteomes" id="UP000248044"/>
    </source>
</evidence>
<dbReference type="GO" id="GO:0016788">
    <property type="term" value="F:hydrolase activity, acting on ester bonds"/>
    <property type="evidence" value="ECO:0007669"/>
    <property type="project" value="InterPro"/>
</dbReference>